<accession>A0A4U1ISW4</accession>
<protein>
    <submittedName>
        <fullName evidence="3">Uncharacterized protein</fullName>
    </submittedName>
</protein>
<organism evidence="3 4">
    <name type="scientific">Polyangium fumosum</name>
    <dbReference type="NCBI Taxonomy" id="889272"/>
    <lineage>
        <taxon>Bacteria</taxon>
        <taxon>Pseudomonadati</taxon>
        <taxon>Myxococcota</taxon>
        <taxon>Polyangia</taxon>
        <taxon>Polyangiales</taxon>
        <taxon>Polyangiaceae</taxon>
        <taxon>Polyangium</taxon>
    </lineage>
</organism>
<keyword evidence="2" id="KW-0732">Signal</keyword>
<dbReference type="RefSeq" id="WP_136935291.1">
    <property type="nucleotide sequence ID" value="NZ_SSMQ01000083.1"/>
</dbReference>
<dbReference type="OrthoDB" id="5493566at2"/>
<name>A0A4U1ISW4_9BACT</name>
<sequence length="392" mass="41944">MVTRTFAKTLAVLSAATLSLSLAPRDAAAQQAADIPAGEAPKPTTPRIHHAPIASAEPGTKLVLEASFEHAELIRNVLVVYQTSLGEMKAVPFQRGGERGYIAVIPGEAMKAPGIGYTIEVEQTNGTRVSAFATRKQLHPVSVIEDRTDARERAALSRLGGRRSVVGVSGEYVGFGTTTGTTPIPCAAGQPTCQAGEEVLPSVDEQYYRVEASYTYRPLRTVSEFGFRLGLVRGWSLVSLSAFNEERYKVGLNFGSARIRFRLLDLWHLETELLTSVTEIGFSVGFGASTLIGDPYGSKLILGFESIGLGDSAPFGNRFYSRLDLVAGDRVLVSPIVEVTDMPNAESYGVRLLGEVGITLGRGFSVQLRGGYQARRSTSGGPGFGGSVLYAF</sequence>
<dbReference type="Proteomes" id="UP000309215">
    <property type="component" value="Unassembled WGS sequence"/>
</dbReference>
<feature type="signal peptide" evidence="2">
    <location>
        <begin position="1"/>
        <end position="28"/>
    </location>
</feature>
<evidence type="ECO:0000256" key="1">
    <source>
        <dbReference type="SAM" id="MobiDB-lite"/>
    </source>
</evidence>
<keyword evidence="4" id="KW-1185">Reference proteome</keyword>
<gene>
    <name evidence="3" type="ORF">E8A74_44740</name>
</gene>
<dbReference type="AlphaFoldDB" id="A0A4U1ISW4"/>
<evidence type="ECO:0000256" key="2">
    <source>
        <dbReference type="SAM" id="SignalP"/>
    </source>
</evidence>
<evidence type="ECO:0000313" key="3">
    <source>
        <dbReference type="EMBL" id="TKC97112.1"/>
    </source>
</evidence>
<proteinExistence type="predicted"/>
<dbReference type="EMBL" id="SSMQ01000083">
    <property type="protein sequence ID" value="TKC97112.1"/>
    <property type="molecule type" value="Genomic_DNA"/>
</dbReference>
<comment type="caution">
    <text evidence="3">The sequence shown here is derived from an EMBL/GenBank/DDBJ whole genome shotgun (WGS) entry which is preliminary data.</text>
</comment>
<feature type="region of interest" description="Disordered" evidence="1">
    <location>
        <begin position="31"/>
        <end position="54"/>
    </location>
</feature>
<reference evidence="3 4" key="1">
    <citation type="submission" date="2019-04" db="EMBL/GenBank/DDBJ databases">
        <authorList>
            <person name="Li Y."/>
            <person name="Wang J."/>
        </authorList>
    </citation>
    <scope>NUCLEOTIDE SEQUENCE [LARGE SCALE GENOMIC DNA]</scope>
    <source>
        <strain evidence="3 4">DSM 14668</strain>
    </source>
</reference>
<feature type="chain" id="PRO_5020396046" evidence="2">
    <location>
        <begin position="29"/>
        <end position="392"/>
    </location>
</feature>
<evidence type="ECO:0000313" key="4">
    <source>
        <dbReference type="Proteomes" id="UP000309215"/>
    </source>
</evidence>